<proteinExistence type="predicted"/>
<gene>
    <name evidence="2" type="ORF">MFIFM68171_10106</name>
</gene>
<evidence type="ECO:0000256" key="1">
    <source>
        <dbReference type="SAM" id="MobiDB-lite"/>
    </source>
</evidence>
<protein>
    <submittedName>
        <fullName evidence="2">Uncharacterized protein</fullName>
    </submittedName>
</protein>
<sequence length="1122" mass="124051">MASSSEEVPDWLGNPWDSVGYWFGRRGRAEHDEDIWTVLTGSPTHRAIQSLMPDIKSALRDAFLTSDYRPLPECRIFMVGEPSSSTPTILVNVPEDLNPVYRWKVATGLRERQVFTRFPGLDFGVYWPNPTRRLDARIPGAHDSGGKPQDIRQLAPPPMLPSPLEPLSFPSQDIAGNEQPRRHSNTPTAMLSTVPDSGYGTSSNAATSAKVYQLSPGQDGEIDVSDIASVVTDNLSLDLPNGLTVPPNPQLVDALPDLLRAFALRLAYTEKLPEGKAVSTFTRQNKHRIAEAFYGLWEESLDEPLDARYTYDEGRLSDRSMTFQQKIELWPDFDPSASQNHSGEEIPINEQFQKDHGALLDVFPPDVDEHTGLHEAFCDDAGLGDASDADDLEGKPDMPVLSEVDISRINFVINTPSFALLRATVQRIQDHHSLATALTITGSGRRTQLLTCREYLKQTWPQVGEQVLKVLIAAVVREGEAAEGHLFDDTRILVAMGDGVTRVDCTGLQDSIVEVTEVVSWIGAALRESTFSPDEISSSIANLHVLQGSSQDGGVRCLVTFIEEEIAQDEMLPGRGACWYGLLKNPVVAQGFPVPMRANDLRGLEIPLEAMGLLVGAPRLTVFQEVAVLKGFNAATVATACTTDKTNKTIMLWHFMMNPDGSRLPFSDHRVSSGGISFSLLAPAAVIQKVQAARHILGWAPKVSYNIGSPLANYDIGWSSPDFCWARLCPGKDKSPMIRRDTAYFDTLIALTGSYVVLYDVQDHRAWLSNGLHTLLHLVRASLKHDCDSELAPECLFDPSELEEGLNVCSPRAAIDFLRNRHNLERPVFPDLDDVRTEQATIGGQTSKTEYRTSTGVLLKDRVNQIMYVFEQLIDYQASLDPFLAGLPFKLRPRGKLEGYRFTDIAARRSVTPRVAHLGMSSGCGKSWVDFTRAIKAVTLFGEGFGELISPVQGDTDAAKTCPGLEMLPRWKEYLAVSTYDLSRIVRQEGSASSVPMKLAPGVYWHAASVLEAFDCKVKASNQGRDGRNPPVRRHCDHIQVVLPHKTLMRQLCRSPFPESQTSASRSTGNPFGSLGNEVTVKARWKTAWWCCFNLTFAGIWPVVIMGDGFHTSHNNPNFFQR</sequence>
<evidence type="ECO:0000313" key="2">
    <source>
        <dbReference type="EMBL" id="GAB1319896.1"/>
    </source>
</evidence>
<organism evidence="2 3">
    <name type="scientific">Madurella fahalii</name>
    <dbReference type="NCBI Taxonomy" id="1157608"/>
    <lineage>
        <taxon>Eukaryota</taxon>
        <taxon>Fungi</taxon>
        <taxon>Dikarya</taxon>
        <taxon>Ascomycota</taxon>
        <taxon>Pezizomycotina</taxon>
        <taxon>Sordariomycetes</taxon>
        <taxon>Sordariomycetidae</taxon>
        <taxon>Sordariales</taxon>
        <taxon>Sordariales incertae sedis</taxon>
        <taxon>Madurella</taxon>
    </lineage>
</organism>
<feature type="compositionally biased region" description="Pro residues" evidence="1">
    <location>
        <begin position="155"/>
        <end position="164"/>
    </location>
</feature>
<reference evidence="2 3" key="1">
    <citation type="submission" date="2024-09" db="EMBL/GenBank/DDBJ databases">
        <title>Itraconazole resistance in Madurella fahalii resulting from another homologue of gene encoding cytochrome P450 14-alpha sterol demethylase (CYP51).</title>
        <authorList>
            <person name="Yoshioka I."/>
            <person name="Fahal A.H."/>
            <person name="Kaneko S."/>
            <person name="Yaguchi T."/>
        </authorList>
    </citation>
    <scope>NUCLEOTIDE SEQUENCE [LARGE SCALE GENOMIC DNA]</scope>
    <source>
        <strain evidence="2 3">IFM 68171</strain>
    </source>
</reference>
<dbReference type="GeneID" id="98180848"/>
<evidence type="ECO:0000313" key="3">
    <source>
        <dbReference type="Proteomes" id="UP001628179"/>
    </source>
</evidence>
<dbReference type="RefSeq" id="XP_070921626.1">
    <property type="nucleotide sequence ID" value="XM_071065525.1"/>
</dbReference>
<accession>A0ABQ0GQ75</accession>
<keyword evidence="3" id="KW-1185">Reference proteome</keyword>
<dbReference type="EMBL" id="BAAFSV010000006">
    <property type="protein sequence ID" value="GAB1319896.1"/>
    <property type="molecule type" value="Genomic_DNA"/>
</dbReference>
<feature type="region of interest" description="Disordered" evidence="1">
    <location>
        <begin position="136"/>
        <end position="188"/>
    </location>
</feature>
<name>A0ABQ0GQ75_9PEZI</name>
<comment type="caution">
    <text evidence="2">The sequence shown here is derived from an EMBL/GenBank/DDBJ whole genome shotgun (WGS) entry which is preliminary data.</text>
</comment>
<dbReference type="Proteomes" id="UP001628179">
    <property type="component" value="Unassembled WGS sequence"/>
</dbReference>